<accession>A0A561B9C5</accession>
<dbReference type="OrthoDB" id="2680086at2"/>
<organism evidence="4 5">
    <name type="scientific">Kribbella amoyensis</name>
    <dbReference type="NCBI Taxonomy" id="996641"/>
    <lineage>
        <taxon>Bacteria</taxon>
        <taxon>Bacillati</taxon>
        <taxon>Actinomycetota</taxon>
        <taxon>Actinomycetes</taxon>
        <taxon>Propionibacteriales</taxon>
        <taxon>Kribbellaceae</taxon>
        <taxon>Kribbella</taxon>
    </lineage>
</organism>
<keyword evidence="2" id="KW-0472">Membrane</keyword>
<feature type="transmembrane region" description="Helical" evidence="2">
    <location>
        <begin position="155"/>
        <end position="176"/>
    </location>
</feature>
<sequence length="325" mass="34023">MAYDATPRPGSTTDVRDAGPQPYHRLLRNPVTASWTVVLGAFAILAGWMFASVVILSIQQAIRPDPEGTVSWFGLLATNLSLIALIPLCLLVATRLNHQTPGLLSSVTARLRWKPLAWFAVAAVAIELVMLGVIKVGGVALLDNSGSGGGVASDAAAVIAVTLLTSTFQAAGEEYFFRGYLLQAVGTLVRSSLVAVLVTTVLFTMAHGIWPWESPALFLDRFAFGLVAGLLVVRTGGLEAAIAAHAANNVITFIYAALTDSVGDSLGAQDAPWSLVAVDVAKFALFGAVAIWLARKQRLATTCDLPLVPAPLGGKGLDGPGKRLV</sequence>
<evidence type="ECO:0000313" key="5">
    <source>
        <dbReference type="Proteomes" id="UP000318380"/>
    </source>
</evidence>
<reference evidence="4 5" key="1">
    <citation type="submission" date="2019-06" db="EMBL/GenBank/DDBJ databases">
        <title>Sequencing the genomes of 1000 actinobacteria strains.</title>
        <authorList>
            <person name="Klenk H.-P."/>
        </authorList>
    </citation>
    <scope>NUCLEOTIDE SEQUENCE [LARGE SCALE GENOMIC DNA]</scope>
    <source>
        <strain evidence="4 5">DSM 24683</strain>
    </source>
</reference>
<dbReference type="EMBL" id="VIVK01000002">
    <property type="protein sequence ID" value="TWD75409.1"/>
    <property type="molecule type" value="Genomic_DNA"/>
</dbReference>
<feature type="transmembrane region" description="Helical" evidence="2">
    <location>
        <begin position="188"/>
        <end position="210"/>
    </location>
</feature>
<dbReference type="Pfam" id="PF02517">
    <property type="entry name" value="Rce1-like"/>
    <property type="match status" value="1"/>
</dbReference>
<evidence type="ECO:0000256" key="2">
    <source>
        <dbReference type="SAM" id="Phobius"/>
    </source>
</evidence>
<name>A0A561B9C5_9ACTN</name>
<dbReference type="InterPro" id="IPR003675">
    <property type="entry name" value="Rce1/LyrA-like_dom"/>
</dbReference>
<dbReference type="GO" id="GO:0004175">
    <property type="term" value="F:endopeptidase activity"/>
    <property type="evidence" value="ECO:0007669"/>
    <property type="project" value="UniProtKB-ARBA"/>
</dbReference>
<feature type="transmembrane region" description="Helical" evidence="2">
    <location>
        <begin position="35"/>
        <end position="58"/>
    </location>
</feature>
<proteinExistence type="predicted"/>
<protein>
    <submittedName>
        <fullName evidence="4">Membrane protease YdiL (CAAX protease family)</fullName>
    </submittedName>
</protein>
<dbReference type="PANTHER" id="PTHR39430:SF1">
    <property type="entry name" value="PROTEASE"/>
    <property type="match status" value="1"/>
</dbReference>
<evidence type="ECO:0000259" key="3">
    <source>
        <dbReference type="Pfam" id="PF02517"/>
    </source>
</evidence>
<keyword evidence="4" id="KW-0378">Hydrolase</keyword>
<dbReference type="GO" id="GO:0080120">
    <property type="term" value="P:CAAX-box protein maturation"/>
    <property type="evidence" value="ECO:0007669"/>
    <property type="project" value="UniProtKB-ARBA"/>
</dbReference>
<feature type="region of interest" description="Disordered" evidence="1">
    <location>
        <begin position="1"/>
        <end position="21"/>
    </location>
</feature>
<feature type="transmembrane region" description="Helical" evidence="2">
    <location>
        <begin position="273"/>
        <end position="294"/>
    </location>
</feature>
<feature type="transmembrane region" description="Helical" evidence="2">
    <location>
        <begin position="115"/>
        <end position="135"/>
    </location>
</feature>
<keyword evidence="2" id="KW-0812">Transmembrane</keyword>
<keyword evidence="5" id="KW-1185">Reference proteome</keyword>
<dbReference type="GO" id="GO:0006508">
    <property type="term" value="P:proteolysis"/>
    <property type="evidence" value="ECO:0007669"/>
    <property type="project" value="UniProtKB-KW"/>
</dbReference>
<dbReference type="RefSeq" id="WP_145814110.1">
    <property type="nucleotide sequence ID" value="NZ_VIVK01000002.1"/>
</dbReference>
<dbReference type="Proteomes" id="UP000318380">
    <property type="component" value="Unassembled WGS sequence"/>
</dbReference>
<comment type="caution">
    <text evidence="4">The sequence shown here is derived from an EMBL/GenBank/DDBJ whole genome shotgun (WGS) entry which is preliminary data.</text>
</comment>
<keyword evidence="4" id="KW-0645">Protease</keyword>
<feature type="transmembrane region" description="Helical" evidence="2">
    <location>
        <begin position="240"/>
        <end position="258"/>
    </location>
</feature>
<gene>
    <name evidence="4" type="ORF">FB561_6847</name>
</gene>
<keyword evidence="2" id="KW-1133">Transmembrane helix</keyword>
<feature type="domain" description="CAAX prenyl protease 2/Lysostaphin resistance protein A-like" evidence="3">
    <location>
        <begin position="158"/>
        <end position="251"/>
    </location>
</feature>
<feature type="transmembrane region" description="Helical" evidence="2">
    <location>
        <begin position="216"/>
        <end position="233"/>
    </location>
</feature>
<evidence type="ECO:0000256" key="1">
    <source>
        <dbReference type="SAM" id="MobiDB-lite"/>
    </source>
</evidence>
<evidence type="ECO:0000313" key="4">
    <source>
        <dbReference type="EMBL" id="TWD75409.1"/>
    </source>
</evidence>
<feature type="transmembrane region" description="Helical" evidence="2">
    <location>
        <begin position="70"/>
        <end position="94"/>
    </location>
</feature>
<dbReference type="AlphaFoldDB" id="A0A561B9C5"/>
<dbReference type="PANTHER" id="PTHR39430">
    <property type="entry name" value="MEMBRANE-ASSOCIATED PROTEASE-RELATED"/>
    <property type="match status" value="1"/>
</dbReference>